<feature type="non-terminal residue" evidence="2">
    <location>
        <position position="1"/>
    </location>
</feature>
<sequence>YAEFNFRQIGVNVASVHTFIKAKYIILYCTDKDNSDEYLLKALFACNCIFFTTPCHVPKKAKIWPTTDQKGGGTRTSQYPGYPRPFNQLFCGKNMKAEIASPSVPITNSQVLWQVITYKSSIFPRHHQGPQKVLGRTPKPLGTPKNC</sequence>
<organism evidence="2 3">
    <name type="scientific">Halocaridina rubra</name>
    <name type="common">Hawaiian red shrimp</name>
    <dbReference type="NCBI Taxonomy" id="373956"/>
    <lineage>
        <taxon>Eukaryota</taxon>
        <taxon>Metazoa</taxon>
        <taxon>Ecdysozoa</taxon>
        <taxon>Arthropoda</taxon>
        <taxon>Crustacea</taxon>
        <taxon>Multicrustacea</taxon>
        <taxon>Malacostraca</taxon>
        <taxon>Eumalacostraca</taxon>
        <taxon>Eucarida</taxon>
        <taxon>Decapoda</taxon>
        <taxon>Pleocyemata</taxon>
        <taxon>Caridea</taxon>
        <taxon>Atyoidea</taxon>
        <taxon>Atyidae</taxon>
        <taxon>Halocaridina</taxon>
    </lineage>
</organism>
<comment type="caution">
    <text evidence="2">The sequence shown here is derived from an EMBL/GenBank/DDBJ whole genome shotgun (WGS) entry which is preliminary data.</text>
</comment>
<dbReference type="Proteomes" id="UP001381693">
    <property type="component" value="Unassembled WGS sequence"/>
</dbReference>
<evidence type="ECO:0000256" key="1">
    <source>
        <dbReference type="SAM" id="MobiDB-lite"/>
    </source>
</evidence>
<gene>
    <name evidence="2" type="ORF">SK128_021186</name>
</gene>
<evidence type="ECO:0000313" key="3">
    <source>
        <dbReference type="Proteomes" id="UP001381693"/>
    </source>
</evidence>
<reference evidence="2 3" key="1">
    <citation type="submission" date="2023-11" db="EMBL/GenBank/DDBJ databases">
        <title>Halocaridina rubra genome assembly.</title>
        <authorList>
            <person name="Smith C."/>
        </authorList>
    </citation>
    <scope>NUCLEOTIDE SEQUENCE [LARGE SCALE GENOMIC DNA]</scope>
    <source>
        <strain evidence="2">EP-1</strain>
        <tissue evidence="2">Whole</tissue>
    </source>
</reference>
<dbReference type="AlphaFoldDB" id="A0AAN8WSQ7"/>
<feature type="region of interest" description="Disordered" evidence="1">
    <location>
        <begin position="128"/>
        <end position="147"/>
    </location>
</feature>
<evidence type="ECO:0000313" key="2">
    <source>
        <dbReference type="EMBL" id="KAK7068083.1"/>
    </source>
</evidence>
<accession>A0AAN8WSQ7</accession>
<proteinExistence type="predicted"/>
<dbReference type="EMBL" id="JAXCGZ010017452">
    <property type="protein sequence ID" value="KAK7068083.1"/>
    <property type="molecule type" value="Genomic_DNA"/>
</dbReference>
<protein>
    <submittedName>
        <fullName evidence="2">Uncharacterized protein</fullName>
    </submittedName>
</protein>
<name>A0AAN8WSQ7_HALRR</name>
<keyword evidence="3" id="KW-1185">Reference proteome</keyword>